<dbReference type="InterPro" id="IPR025789">
    <property type="entry name" value="DOT1_dom"/>
</dbReference>
<proteinExistence type="predicted"/>
<dbReference type="AlphaFoldDB" id="W4MBN7"/>
<sequence>MQGNFTLQHYRLNPEVIEARLTAFERNAELFTDDNLAARAVVLDAVQQVYQLLQLNRSDARWGAHLRTLKQQANALETRLREADAGFFQTLRHVIRSGEHNAASLRRLFDGHTRYRPGRLGQIHRGYDALDALVQGLIRAEQVPEPVQALDRDMVHYEPTPARAVLDLVDQVQLTADDVFYDLGAGLGHVAMLVHLMTGAAARGVEIDAAYSRHAQGCAEELGLPDVQFLNCDARDPDYADGTVFFYVHPVYRKRIGSRARDPSQRGPQSAHYGVHSRCLYLRRRPAAMAAVASSRSRAGTCASRL</sequence>
<organism evidence="2 3">
    <name type="scientific">Candidatus Entotheonella gemina</name>
    <dbReference type="NCBI Taxonomy" id="1429439"/>
    <lineage>
        <taxon>Bacteria</taxon>
        <taxon>Pseudomonadati</taxon>
        <taxon>Nitrospinota/Tectimicrobiota group</taxon>
        <taxon>Candidatus Tectimicrobiota</taxon>
        <taxon>Candidatus Entotheonellia</taxon>
        <taxon>Candidatus Entotheonellales</taxon>
        <taxon>Candidatus Entotheonellaceae</taxon>
        <taxon>Candidatus Entotheonella</taxon>
    </lineage>
</organism>
<dbReference type="Pfam" id="PF08123">
    <property type="entry name" value="DOT1"/>
    <property type="match status" value="1"/>
</dbReference>
<evidence type="ECO:0000313" key="3">
    <source>
        <dbReference type="Proteomes" id="UP000019140"/>
    </source>
</evidence>
<feature type="domain" description="DOT1" evidence="1">
    <location>
        <begin position="163"/>
        <end position="221"/>
    </location>
</feature>
<dbReference type="HOGENOM" id="CLU_986036_0_0_7"/>
<dbReference type="Proteomes" id="UP000019140">
    <property type="component" value="Unassembled WGS sequence"/>
</dbReference>
<dbReference type="PATRIC" id="fig|1429439.4.peg.2062"/>
<dbReference type="InterPro" id="IPR029063">
    <property type="entry name" value="SAM-dependent_MTases_sf"/>
</dbReference>
<comment type="caution">
    <text evidence="2">The sequence shown here is derived from an EMBL/GenBank/DDBJ whole genome shotgun (WGS) entry which is preliminary data.</text>
</comment>
<accession>W4MBN7</accession>
<keyword evidence="3" id="KW-1185">Reference proteome</keyword>
<dbReference type="GO" id="GO:0031151">
    <property type="term" value="F:histone H3K79 methyltransferase activity"/>
    <property type="evidence" value="ECO:0007669"/>
    <property type="project" value="InterPro"/>
</dbReference>
<protein>
    <recommendedName>
        <fullName evidence="1">DOT1 domain-containing protein</fullName>
    </recommendedName>
</protein>
<dbReference type="Gene3D" id="3.40.50.150">
    <property type="entry name" value="Vaccinia Virus protein VP39"/>
    <property type="match status" value="1"/>
</dbReference>
<gene>
    <name evidence="2" type="ORF">ETSY2_12010</name>
</gene>
<dbReference type="EMBL" id="AZHX01000484">
    <property type="protein sequence ID" value="ETX07291.1"/>
    <property type="molecule type" value="Genomic_DNA"/>
</dbReference>
<name>W4MBN7_9BACT</name>
<evidence type="ECO:0000313" key="2">
    <source>
        <dbReference type="EMBL" id="ETX07291.1"/>
    </source>
</evidence>
<dbReference type="CDD" id="cd02440">
    <property type="entry name" value="AdoMet_MTases"/>
    <property type="match status" value="1"/>
</dbReference>
<evidence type="ECO:0000259" key="1">
    <source>
        <dbReference type="Pfam" id="PF08123"/>
    </source>
</evidence>
<dbReference type="SUPFAM" id="SSF53335">
    <property type="entry name" value="S-adenosyl-L-methionine-dependent methyltransferases"/>
    <property type="match status" value="1"/>
</dbReference>
<reference evidence="2 3" key="1">
    <citation type="journal article" date="2014" name="Nature">
        <title>An environmental bacterial taxon with a large and distinct metabolic repertoire.</title>
        <authorList>
            <person name="Wilson M.C."/>
            <person name="Mori T."/>
            <person name="Ruckert C."/>
            <person name="Uria A.R."/>
            <person name="Helf M.J."/>
            <person name="Takada K."/>
            <person name="Gernert C."/>
            <person name="Steffens U.A."/>
            <person name="Heycke N."/>
            <person name="Schmitt S."/>
            <person name="Rinke C."/>
            <person name="Helfrich E.J."/>
            <person name="Brachmann A.O."/>
            <person name="Gurgui C."/>
            <person name="Wakimoto T."/>
            <person name="Kracht M."/>
            <person name="Crusemann M."/>
            <person name="Hentschel U."/>
            <person name="Abe I."/>
            <person name="Matsunaga S."/>
            <person name="Kalinowski J."/>
            <person name="Takeyama H."/>
            <person name="Piel J."/>
        </authorList>
    </citation>
    <scope>NUCLEOTIDE SEQUENCE [LARGE SCALE GENOMIC DNA]</scope>
    <source>
        <strain evidence="3">TSY2</strain>
    </source>
</reference>